<dbReference type="Gene3D" id="3.30.200.20">
    <property type="entry name" value="Phosphorylase Kinase, domain 1"/>
    <property type="match status" value="1"/>
</dbReference>
<dbReference type="GO" id="GO:0106310">
    <property type="term" value="F:protein serine kinase activity"/>
    <property type="evidence" value="ECO:0007669"/>
    <property type="project" value="RHEA"/>
</dbReference>
<dbReference type="PROSITE" id="PS50108">
    <property type="entry name" value="CRIB"/>
    <property type="match status" value="1"/>
</dbReference>
<comment type="catalytic activity">
    <reaction evidence="12">
        <text>L-seryl-[protein] + ATP = O-phospho-L-seryl-[protein] + ADP + H(+)</text>
        <dbReference type="Rhea" id="RHEA:17989"/>
        <dbReference type="Rhea" id="RHEA-COMP:9863"/>
        <dbReference type="Rhea" id="RHEA-COMP:11604"/>
        <dbReference type="ChEBI" id="CHEBI:15378"/>
        <dbReference type="ChEBI" id="CHEBI:29999"/>
        <dbReference type="ChEBI" id="CHEBI:30616"/>
        <dbReference type="ChEBI" id="CHEBI:83421"/>
        <dbReference type="ChEBI" id="CHEBI:456216"/>
        <dbReference type="EC" id="2.7.11.1"/>
    </reaction>
</comment>
<dbReference type="GeneID" id="19155519"/>
<comment type="function">
    <text evidence="13">MAP4K component of the MAPK pathway required for the mating pheromone response and the regulation of cell polarity and cell cycle.</text>
</comment>
<feature type="compositionally biased region" description="Polar residues" evidence="15">
    <location>
        <begin position="92"/>
        <end position="118"/>
    </location>
</feature>
<feature type="domain" description="Protein kinase" evidence="16">
    <location>
        <begin position="592"/>
        <end position="848"/>
    </location>
</feature>
<dbReference type="GO" id="GO:0030447">
    <property type="term" value="P:filamentous growth"/>
    <property type="evidence" value="ECO:0007669"/>
    <property type="project" value="UniProtKB-ARBA"/>
</dbReference>
<dbReference type="PROSITE" id="PS00108">
    <property type="entry name" value="PROTEIN_KINASE_ST"/>
    <property type="match status" value="1"/>
</dbReference>
<evidence type="ECO:0000256" key="1">
    <source>
        <dbReference type="ARBA" id="ARBA00004496"/>
    </source>
</evidence>
<dbReference type="GO" id="GO:0019236">
    <property type="term" value="P:response to pheromone"/>
    <property type="evidence" value="ECO:0007669"/>
    <property type="project" value="UniProtKB-KW"/>
</dbReference>
<dbReference type="Pfam" id="PF00786">
    <property type="entry name" value="PBD"/>
    <property type="match status" value="1"/>
</dbReference>
<sequence length="877" mass="95770">MDLNADVDTGTTFKRRRATLTKNPPPSAFPFAHSLRKPQSTAILQRAPSAPQVRSQATSQSNRDFHHRTQSSAFDSSTSSLDHLSRDHSPVFPSSDSFATAANNRQSPLTSTSASQASDARHNDLIGAPFDASGLLSSFQAVTTNEKYNTGVQSPQPPPLNHVNTSPDLRQHPLRTSQTFGPGGLAMMEVTPPKSENGILSPKRFSGDGQAKPAGPFRKKSGFSSFVNNMLGSPRTIKISAPENPLHITHVGYDNQTGQFTGLPADWQRILSDSGIPKTEQEQNPQMMVDIVETYRSNFDGTDDGVWQKFDHAKLSNSPQSSSNSSSHQGPGLTSPSIGSNSTAYSPMVGVMSPPASPRFPQNHEGSFENPRAPPPIPKAPVTSPAPAMRSGQAIMMPNRAPPRPPQQHLRDLAPARPAPSPPVTRDLPLRPSEEHPKQPPLTSSTPVLPPTPGDAARSRANSKSSALTPPRSQAAVQSPVQYQQQQEHAMMLAQQAIQSKQLDRSRSQRQAAQGAPDVPPKMLPQHASPNVPQTQFTAVTDSPALHGTQQMAMVGPAPGPRPRTRRQQSTMVDITARLKAICSPGDPTTKYTNLNKIGQGASGGVFTAYETGTKRCVAIKQMNLEQQPKKDLIINEILVMKDSKHKNIVNFIDSYLHNGDLWVVMEYMQGGSLTDVVTFNVMSESQIAAVCREASGFMMTLMTLHLHSKNVIHRDIKSDNILLSERGDIKLTDFGFCAQINDTQNKRTTMVGTPYWMAPEVVTRKEYGRKVDIWSLGIMAIEMIEGEPPYLTESPLRALYLIAKYGTPRIKDEQALSPVFRDFLHFALRVEPEKRASAHDLLHHPFLQNCAPLASLAPLVQSARESRAAEKANRGH</sequence>
<name>W9Z1P4_9EURO</name>
<dbReference type="InterPro" id="IPR051931">
    <property type="entry name" value="PAK3-like"/>
</dbReference>
<reference evidence="18 19" key="1">
    <citation type="submission" date="2013-03" db="EMBL/GenBank/DDBJ databases">
        <title>The Genome Sequence of Capronia coronata CBS 617.96.</title>
        <authorList>
            <consortium name="The Broad Institute Genomics Platform"/>
            <person name="Cuomo C."/>
            <person name="de Hoog S."/>
            <person name="Gorbushina A."/>
            <person name="Walker B."/>
            <person name="Young S.K."/>
            <person name="Zeng Q."/>
            <person name="Gargeya S."/>
            <person name="Fitzgerald M."/>
            <person name="Haas B."/>
            <person name="Abouelleil A."/>
            <person name="Allen A.W."/>
            <person name="Alvarado L."/>
            <person name="Arachchi H.M."/>
            <person name="Berlin A.M."/>
            <person name="Chapman S.B."/>
            <person name="Gainer-Dewar J."/>
            <person name="Goldberg J."/>
            <person name="Griggs A."/>
            <person name="Gujja S."/>
            <person name="Hansen M."/>
            <person name="Howarth C."/>
            <person name="Imamovic A."/>
            <person name="Ireland A."/>
            <person name="Larimer J."/>
            <person name="McCowan C."/>
            <person name="Murphy C."/>
            <person name="Pearson M."/>
            <person name="Poon T.W."/>
            <person name="Priest M."/>
            <person name="Roberts A."/>
            <person name="Saif S."/>
            <person name="Shea T."/>
            <person name="Sisk P."/>
            <person name="Sykes S."/>
            <person name="Wortman J."/>
            <person name="Nusbaum C."/>
            <person name="Birren B."/>
        </authorList>
    </citation>
    <scope>NUCLEOTIDE SEQUENCE [LARGE SCALE GENOMIC DNA]</scope>
    <source>
        <strain evidence="18 19">CBS 617.96</strain>
    </source>
</reference>
<feature type="binding site" evidence="14">
    <location>
        <position position="621"/>
    </location>
    <ligand>
        <name>ATP</name>
        <dbReference type="ChEBI" id="CHEBI:30616"/>
    </ligand>
</feature>
<dbReference type="InterPro" id="IPR036936">
    <property type="entry name" value="CRIB_dom_sf"/>
</dbReference>
<keyword evidence="9 18" id="KW-0418">Kinase</keyword>
<dbReference type="PROSITE" id="PS50011">
    <property type="entry name" value="PROTEIN_KINASE_DOM"/>
    <property type="match status" value="1"/>
</dbReference>
<dbReference type="AlphaFoldDB" id="W9Z1P4"/>
<comment type="subcellular location">
    <subcellularLocation>
        <location evidence="1">Cytoplasm</location>
    </subcellularLocation>
</comment>
<dbReference type="GO" id="GO:0004674">
    <property type="term" value="F:protein serine/threonine kinase activity"/>
    <property type="evidence" value="ECO:0007669"/>
    <property type="project" value="UniProtKB-KW"/>
</dbReference>
<evidence type="ECO:0000256" key="3">
    <source>
        <dbReference type="ARBA" id="ARBA00012513"/>
    </source>
</evidence>
<accession>W9Z1P4</accession>
<feature type="compositionally biased region" description="Low complexity" evidence="15">
    <location>
        <begin position="459"/>
        <end position="487"/>
    </location>
</feature>
<comment type="catalytic activity">
    <reaction evidence="11">
        <text>L-threonyl-[protein] + ATP = O-phospho-L-threonyl-[protein] + ADP + H(+)</text>
        <dbReference type="Rhea" id="RHEA:46608"/>
        <dbReference type="Rhea" id="RHEA-COMP:11060"/>
        <dbReference type="Rhea" id="RHEA-COMP:11605"/>
        <dbReference type="ChEBI" id="CHEBI:15378"/>
        <dbReference type="ChEBI" id="CHEBI:30013"/>
        <dbReference type="ChEBI" id="CHEBI:30616"/>
        <dbReference type="ChEBI" id="CHEBI:61977"/>
        <dbReference type="ChEBI" id="CHEBI:456216"/>
        <dbReference type="EC" id="2.7.11.1"/>
    </reaction>
</comment>
<evidence type="ECO:0000256" key="8">
    <source>
        <dbReference type="ARBA" id="ARBA00022741"/>
    </source>
</evidence>
<keyword evidence="19" id="KW-1185">Reference proteome</keyword>
<feature type="compositionally biased region" description="Basic and acidic residues" evidence="15">
    <location>
        <begin position="428"/>
        <end position="438"/>
    </location>
</feature>
<evidence type="ECO:0000259" key="17">
    <source>
        <dbReference type="PROSITE" id="PS50108"/>
    </source>
</evidence>
<comment type="similarity">
    <text evidence="2">Belongs to the protein kinase superfamily. STE Ser/Thr protein kinase family. STE20 subfamily.</text>
</comment>
<dbReference type="Proteomes" id="UP000019484">
    <property type="component" value="Unassembled WGS sequence"/>
</dbReference>
<dbReference type="GO" id="GO:0005737">
    <property type="term" value="C:cytoplasm"/>
    <property type="evidence" value="ECO:0007669"/>
    <property type="project" value="UniProtKB-SubCell"/>
</dbReference>
<keyword evidence="7" id="KW-0808">Transferase</keyword>
<dbReference type="Gene3D" id="3.90.810.10">
    <property type="entry name" value="CRIB domain"/>
    <property type="match status" value="1"/>
</dbReference>
<proteinExistence type="inferred from homology"/>
<dbReference type="PANTHER" id="PTHR45832">
    <property type="entry name" value="SERINE/THREONINE-PROTEIN KINASE SAMKA-RELATED-RELATED"/>
    <property type="match status" value="1"/>
</dbReference>
<dbReference type="OrthoDB" id="248923at2759"/>
<evidence type="ECO:0000256" key="11">
    <source>
        <dbReference type="ARBA" id="ARBA00047899"/>
    </source>
</evidence>
<dbReference type="InterPro" id="IPR008271">
    <property type="entry name" value="Ser/Thr_kinase_AS"/>
</dbReference>
<evidence type="ECO:0000259" key="16">
    <source>
        <dbReference type="PROSITE" id="PS50011"/>
    </source>
</evidence>
<keyword evidence="5" id="KW-0589">Pheromone response</keyword>
<feature type="region of interest" description="Disordered" evidence="15">
    <location>
        <begin position="1"/>
        <end position="120"/>
    </location>
</feature>
<protein>
    <recommendedName>
        <fullName evidence="3">non-specific serine/threonine protein kinase</fullName>
        <ecNumber evidence="3">2.7.11.1</ecNumber>
    </recommendedName>
</protein>
<keyword evidence="8 14" id="KW-0547">Nucleotide-binding</keyword>
<dbReference type="CDD" id="cd06614">
    <property type="entry name" value="STKc_PAK"/>
    <property type="match status" value="1"/>
</dbReference>
<evidence type="ECO:0000256" key="5">
    <source>
        <dbReference type="ARBA" id="ARBA00022507"/>
    </source>
</evidence>
<feature type="region of interest" description="Disordered" evidence="15">
    <location>
        <begin position="314"/>
        <end position="531"/>
    </location>
</feature>
<evidence type="ECO:0000256" key="7">
    <source>
        <dbReference type="ARBA" id="ARBA00022679"/>
    </source>
</evidence>
<evidence type="ECO:0000256" key="10">
    <source>
        <dbReference type="ARBA" id="ARBA00022840"/>
    </source>
</evidence>
<dbReference type="RefSeq" id="XP_007719720.1">
    <property type="nucleotide sequence ID" value="XM_007721530.1"/>
</dbReference>
<dbReference type="STRING" id="1182541.W9Z1P4"/>
<evidence type="ECO:0000256" key="2">
    <source>
        <dbReference type="ARBA" id="ARBA00008874"/>
    </source>
</evidence>
<organism evidence="18 19">
    <name type="scientific">Capronia coronata CBS 617.96</name>
    <dbReference type="NCBI Taxonomy" id="1182541"/>
    <lineage>
        <taxon>Eukaryota</taxon>
        <taxon>Fungi</taxon>
        <taxon>Dikarya</taxon>
        <taxon>Ascomycota</taxon>
        <taxon>Pezizomycotina</taxon>
        <taxon>Eurotiomycetes</taxon>
        <taxon>Chaetothyriomycetidae</taxon>
        <taxon>Chaetothyriales</taxon>
        <taxon>Herpotrichiellaceae</taxon>
        <taxon>Capronia</taxon>
    </lineage>
</organism>
<dbReference type="InterPro" id="IPR011009">
    <property type="entry name" value="Kinase-like_dom_sf"/>
</dbReference>
<dbReference type="EC" id="2.7.11.1" evidence="3"/>
<dbReference type="HOGENOM" id="CLU_000288_26_1_1"/>
<dbReference type="InterPro" id="IPR033923">
    <property type="entry name" value="PAK_BD"/>
</dbReference>
<feature type="domain" description="CRIB" evidence="17">
    <location>
        <begin position="239"/>
        <end position="252"/>
    </location>
</feature>
<evidence type="ECO:0000313" key="18">
    <source>
        <dbReference type="EMBL" id="EXJ95491.1"/>
    </source>
</evidence>
<feature type="compositionally biased region" description="Low complexity" evidence="15">
    <location>
        <begin position="71"/>
        <end position="80"/>
    </location>
</feature>
<dbReference type="PANTHER" id="PTHR45832:SF22">
    <property type="entry name" value="SERINE_THREONINE-PROTEIN KINASE SAMKA-RELATED"/>
    <property type="match status" value="1"/>
</dbReference>
<dbReference type="CDD" id="cd01093">
    <property type="entry name" value="CRIB_PAK_like"/>
    <property type="match status" value="1"/>
</dbReference>
<dbReference type="GO" id="GO:0005524">
    <property type="term" value="F:ATP binding"/>
    <property type="evidence" value="ECO:0007669"/>
    <property type="project" value="UniProtKB-UniRule"/>
</dbReference>
<feature type="compositionally biased region" description="Low complexity" evidence="15">
    <location>
        <begin position="316"/>
        <end position="332"/>
    </location>
</feature>
<keyword evidence="6" id="KW-0723">Serine/threonine-protein kinase</keyword>
<dbReference type="FunFam" id="1.10.510.10:FF:000011">
    <property type="entry name" value="Non-specific serine/threonine protein kinase"/>
    <property type="match status" value="1"/>
</dbReference>
<dbReference type="eggNOG" id="KOG0578">
    <property type="taxonomic scope" value="Eukaryota"/>
</dbReference>
<feature type="compositionally biased region" description="Polar residues" evidence="15">
    <location>
        <begin position="52"/>
        <end position="62"/>
    </location>
</feature>
<dbReference type="SMART" id="SM00220">
    <property type="entry name" value="S_TKc"/>
    <property type="match status" value="1"/>
</dbReference>
<dbReference type="InterPro" id="IPR000719">
    <property type="entry name" value="Prot_kinase_dom"/>
</dbReference>
<dbReference type="FunFam" id="3.30.200.20:FF:000385">
    <property type="entry name" value="Non-specific serine/threonine protein kinase"/>
    <property type="match status" value="1"/>
</dbReference>
<dbReference type="SMART" id="SM00285">
    <property type="entry name" value="PBD"/>
    <property type="match status" value="1"/>
</dbReference>
<keyword evidence="4" id="KW-0963">Cytoplasm</keyword>
<dbReference type="InterPro" id="IPR000095">
    <property type="entry name" value="CRIB_dom"/>
</dbReference>
<dbReference type="Gene3D" id="1.10.510.10">
    <property type="entry name" value="Transferase(Phosphotransferase) domain 1"/>
    <property type="match status" value="1"/>
</dbReference>
<dbReference type="InterPro" id="IPR017441">
    <property type="entry name" value="Protein_kinase_ATP_BS"/>
</dbReference>
<evidence type="ECO:0000256" key="4">
    <source>
        <dbReference type="ARBA" id="ARBA00022490"/>
    </source>
</evidence>
<evidence type="ECO:0000256" key="9">
    <source>
        <dbReference type="ARBA" id="ARBA00022777"/>
    </source>
</evidence>
<dbReference type="SUPFAM" id="SSF56112">
    <property type="entry name" value="Protein kinase-like (PK-like)"/>
    <property type="match status" value="1"/>
</dbReference>
<dbReference type="Pfam" id="PF00069">
    <property type="entry name" value="Pkinase"/>
    <property type="match status" value="1"/>
</dbReference>
<keyword evidence="10 14" id="KW-0067">ATP-binding</keyword>
<evidence type="ECO:0000256" key="15">
    <source>
        <dbReference type="SAM" id="MobiDB-lite"/>
    </source>
</evidence>
<evidence type="ECO:0000313" key="19">
    <source>
        <dbReference type="Proteomes" id="UP000019484"/>
    </source>
</evidence>
<feature type="compositionally biased region" description="Polar residues" evidence="15">
    <location>
        <begin position="334"/>
        <end position="345"/>
    </location>
</feature>
<evidence type="ECO:0000256" key="12">
    <source>
        <dbReference type="ARBA" id="ARBA00048679"/>
    </source>
</evidence>
<evidence type="ECO:0000256" key="13">
    <source>
        <dbReference type="ARBA" id="ARBA00053561"/>
    </source>
</evidence>
<evidence type="ECO:0000256" key="14">
    <source>
        <dbReference type="PROSITE-ProRule" id="PRU10141"/>
    </source>
</evidence>
<dbReference type="PROSITE" id="PS00107">
    <property type="entry name" value="PROTEIN_KINASE_ATP"/>
    <property type="match status" value="1"/>
</dbReference>
<evidence type="ECO:0000256" key="6">
    <source>
        <dbReference type="ARBA" id="ARBA00022527"/>
    </source>
</evidence>
<gene>
    <name evidence="18" type="ORF">A1O1_00613</name>
</gene>
<comment type="caution">
    <text evidence="18">The sequence shown here is derived from an EMBL/GenBank/DDBJ whole genome shotgun (WGS) entry which is preliminary data.</text>
</comment>
<dbReference type="EMBL" id="AMWN01000001">
    <property type="protein sequence ID" value="EXJ95491.1"/>
    <property type="molecule type" value="Genomic_DNA"/>
</dbReference>